<evidence type="ECO:0000313" key="3">
    <source>
        <dbReference type="EMBL" id="TWU65746.1"/>
    </source>
</evidence>
<feature type="transmembrane region" description="Helical" evidence="2">
    <location>
        <begin position="314"/>
        <end position="333"/>
    </location>
</feature>
<organism evidence="3 4">
    <name type="scientific">Crateriforma conspicua</name>
    <dbReference type="NCBI Taxonomy" id="2527996"/>
    <lineage>
        <taxon>Bacteria</taxon>
        <taxon>Pseudomonadati</taxon>
        <taxon>Planctomycetota</taxon>
        <taxon>Planctomycetia</taxon>
        <taxon>Planctomycetales</taxon>
        <taxon>Planctomycetaceae</taxon>
        <taxon>Crateriforma</taxon>
    </lineage>
</organism>
<keyword evidence="2" id="KW-0812">Transmembrane</keyword>
<dbReference type="AlphaFoldDB" id="A0A5C6FTS4"/>
<dbReference type="PANTHER" id="PTHR32432:SF3">
    <property type="entry name" value="ETHANOLAMINE UTILIZATION PROTEIN EUTJ"/>
    <property type="match status" value="1"/>
</dbReference>
<dbReference type="Proteomes" id="UP000316476">
    <property type="component" value="Unassembled WGS sequence"/>
</dbReference>
<dbReference type="EMBL" id="SJPZ01000001">
    <property type="protein sequence ID" value="TWU65746.1"/>
    <property type="molecule type" value="Genomic_DNA"/>
</dbReference>
<name>A0A5C6FTS4_9PLAN</name>
<evidence type="ECO:0000256" key="1">
    <source>
        <dbReference type="SAM" id="MobiDB-lite"/>
    </source>
</evidence>
<protein>
    <submittedName>
        <fullName evidence="3">Competence protein A</fullName>
    </submittedName>
</protein>
<dbReference type="RefSeq" id="WP_146412080.1">
    <property type="nucleotide sequence ID" value="NZ_SJPZ01000001.1"/>
</dbReference>
<dbReference type="OrthoDB" id="273477at2"/>
<keyword evidence="2" id="KW-1133">Transmembrane helix</keyword>
<accession>A0A5C6FTS4</accession>
<proteinExistence type="predicted"/>
<feature type="region of interest" description="Disordered" evidence="1">
    <location>
        <begin position="487"/>
        <end position="531"/>
    </location>
</feature>
<gene>
    <name evidence="3" type="ORF">V7x_12950</name>
</gene>
<evidence type="ECO:0000256" key="2">
    <source>
        <dbReference type="SAM" id="Phobius"/>
    </source>
</evidence>
<dbReference type="PANTHER" id="PTHR32432">
    <property type="entry name" value="CELL DIVISION PROTEIN FTSA-RELATED"/>
    <property type="match status" value="1"/>
</dbReference>
<evidence type="ECO:0000313" key="4">
    <source>
        <dbReference type="Proteomes" id="UP000316476"/>
    </source>
</evidence>
<keyword evidence="2" id="KW-0472">Membrane</keyword>
<feature type="compositionally biased region" description="Low complexity" evidence="1">
    <location>
        <begin position="487"/>
        <end position="497"/>
    </location>
</feature>
<dbReference type="InterPro" id="IPR050696">
    <property type="entry name" value="FtsA/MreB"/>
</dbReference>
<sequence length="531" mass="57137">MAKKIAIDWDDGELRLVAANCSGSSVKVTDVAVLPLGDKNVHQVLTEQSKQRGWAKHDTLVAIGRGKAELRELQLPAVPDEELPDMVRFQAIRSFASAGDSALVDYLVTNRDESGVEMIAAAIGPSKLKEVKEVCESATLNPVRIALRPLASAALYLAAGPSGRGEGQVILVDLLRDEAEIVIADSGSVIFVRTVRLPAEAAARSKSLAGELKRSLLACGASSDQRRVVLWGRKEVHEQDVAELAQATGLDVETLDPFTLVDLDRAASDQLTDHTGRLAPLVGLLVADELHADRLVDFLQPRKRPEPKSNRGRIAAMVGVPVALVLLLGFMVYRQFASMDQQIEQLQVANGKLQEQVEVADTSITEVGQVDLFLNGDVNWLTAMKRLAEEMPPAQDLIVREFHGASNTRTGGGTMTIRGGVTDSDLIEEFEDSIRDQVHSVMGDGATFDRTQPYYRYSFKEDIVVSPDFVQAGRYQAFEDLLNAAANQSAAGNSDADGQTPAESNPAESNTVPQDSDDGAGGSDAGQEVTS</sequence>
<reference evidence="3 4" key="1">
    <citation type="submission" date="2019-02" db="EMBL/GenBank/DDBJ databases">
        <title>Deep-cultivation of Planctomycetes and their phenomic and genomic characterization uncovers novel biology.</title>
        <authorList>
            <person name="Wiegand S."/>
            <person name="Jogler M."/>
            <person name="Boedeker C."/>
            <person name="Pinto D."/>
            <person name="Vollmers J."/>
            <person name="Rivas-Marin E."/>
            <person name="Kohn T."/>
            <person name="Peeters S.H."/>
            <person name="Heuer A."/>
            <person name="Rast P."/>
            <person name="Oberbeckmann S."/>
            <person name="Bunk B."/>
            <person name="Jeske O."/>
            <person name="Meyerdierks A."/>
            <person name="Storesund J.E."/>
            <person name="Kallscheuer N."/>
            <person name="Luecker S."/>
            <person name="Lage O.M."/>
            <person name="Pohl T."/>
            <person name="Merkel B.J."/>
            <person name="Hornburger P."/>
            <person name="Mueller R.-W."/>
            <person name="Bruemmer F."/>
            <person name="Labrenz M."/>
            <person name="Spormann A.M."/>
            <person name="Op Den Camp H."/>
            <person name="Overmann J."/>
            <person name="Amann R."/>
            <person name="Jetten M.S.M."/>
            <person name="Mascher T."/>
            <person name="Medema M.H."/>
            <person name="Devos D.P."/>
            <person name="Kaster A.-K."/>
            <person name="Ovreas L."/>
            <person name="Rohde M."/>
            <person name="Galperin M.Y."/>
            <person name="Jogler C."/>
        </authorList>
    </citation>
    <scope>NUCLEOTIDE SEQUENCE [LARGE SCALE GENOMIC DNA]</scope>
    <source>
        <strain evidence="3 4">V7</strain>
    </source>
</reference>
<feature type="compositionally biased region" description="Polar residues" evidence="1">
    <location>
        <begin position="501"/>
        <end position="514"/>
    </location>
</feature>
<comment type="caution">
    <text evidence="3">The sequence shown here is derived from an EMBL/GenBank/DDBJ whole genome shotgun (WGS) entry which is preliminary data.</text>
</comment>